<keyword evidence="4 7" id="KW-0812">Transmembrane</keyword>
<evidence type="ECO:0000256" key="7">
    <source>
        <dbReference type="SAM" id="Phobius"/>
    </source>
</evidence>
<evidence type="ECO:0000259" key="8">
    <source>
        <dbReference type="Pfam" id="PF00892"/>
    </source>
</evidence>
<keyword evidence="5 7" id="KW-1133">Transmembrane helix</keyword>
<dbReference type="PANTHER" id="PTHR32322:SF18">
    <property type="entry name" value="S-ADENOSYLMETHIONINE_S-ADENOSYLHOMOCYSTEINE TRANSPORTER"/>
    <property type="match status" value="1"/>
</dbReference>
<feature type="transmembrane region" description="Helical" evidence="7">
    <location>
        <begin position="190"/>
        <end position="217"/>
    </location>
</feature>
<proteinExistence type="inferred from homology"/>
<evidence type="ECO:0000313" key="10">
    <source>
        <dbReference type="Proteomes" id="UP001342826"/>
    </source>
</evidence>
<evidence type="ECO:0000256" key="5">
    <source>
        <dbReference type="ARBA" id="ARBA00022989"/>
    </source>
</evidence>
<evidence type="ECO:0000256" key="3">
    <source>
        <dbReference type="ARBA" id="ARBA00022475"/>
    </source>
</evidence>
<dbReference type="Pfam" id="PF00892">
    <property type="entry name" value="EamA"/>
    <property type="match status" value="2"/>
</dbReference>
<evidence type="ECO:0000256" key="4">
    <source>
        <dbReference type="ARBA" id="ARBA00022692"/>
    </source>
</evidence>
<dbReference type="InterPro" id="IPR037185">
    <property type="entry name" value="EmrE-like"/>
</dbReference>
<feature type="transmembrane region" description="Helical" evidence="7">
    <location>
        <begin position="157"/>
        <end position="178"/>
    </location>
</feature>
<evidence type="ECO:0000313" key="9">
    <source>
        <dbReference type="EMBL" id="MED4402600.1"/>
    </source>
</evidence>
<dbReference type="SUPFAM" id="SSF103481">
    <property type="entry name" value="Multidrug resistance efflux transporter EmrE"/>
    <property type="match status" value="1"/>
</dbReference>
<feature type="domain" description="EamA" evidence="8">
    <location>
        <begin position="162"/>
        <end position="295"/>
    </location>
</feature>
<protein>
    <submittedName>
        <fullName evidence="9">DMT family transporter</fullName>
    </submittedName>
</protein>
<keyword evidence="3" id="KW-1003">Cell membrane</keyword>
<evidence type="ECO:0000256" key="2">
    <source>
        <dbReference type="ARBA" id="ARBA00007362"/>
    </source>
</evidence>
<sequence>MKNNVLIGALLCFIASVSWGAMFPVANDAFHYIDPFYFTIFRYSSVTIILLLLLYFKEGKKGFHLEGKGLSLWFFGTMAFAVYNLLIFWGQDLLGEQGVILASIMEALMPMISVVLLWIFKGNRPPLFTMLSILIAFIGVMLVITKGDVTAFLSATGHLFPAFLIFLAVVGWVVYTIGSSQFSHWSSLKYSALSCLFGTATALIIVLTATLIGAVPIPSAQTIQTVSPHLIFMIIFPGIIALLGWNIGVNILSPLNGILFINFVPVITLVISAIQGYQVTSFDIVGTAFIIIAIVSNNILLRMNKKQGLVHKNELKQLQKKIS</sequence>
<evidence type="ECO:0000256" key="6">
    <source>
        <dbReference type="ARBA" id="ARBA00023136"/>
    </source>
</evidence>
<feature type="transmembrane region" description="Helical" evidence="7">
    <location>
        <begin position="68"/>
        <end position="87"/>
    </location>
</feature>
<feature type="transmembrane region" description="Helical" evidence="7">
    <location>
        <begin position="229"/>
        <end position="247"/>
    </location>
</feature>
<dbReference type="EMBL" id="JARTFS010000012">
    <property type="protein sequence ID" value="MED4402600.1"/>
    <property type="molecule type" value="Genomic_DNA"/>
</dbReference>
<feature type="transmembrane region" description="Helical" evidence="7">
    <location>
        <begin position="36"/>
        <end position="56"/>
    </location>
</feature>
<dbReference type="Proteomes" id="UP001342826">
    <property type="component" value="Unassembled WGS sequence"/>
</dbReference>
<comment type="subcellular location">
    <subcellularLocation>
        <location evidence="1">Cell membrane</location>
        <topology evidence="1">Multi-pass membrane protein</topology>
    </subcellularLocation>
</comment>
<feature type="transmembrane region" description="Helical" evidence="7">
    <location>
        <begin position="284"/>
        <end position="301"/>
    </location>
</feature>
<comment type="caution">
    <text evidence="9">The sequence shown here is derived from an EMBL/GenBank/DDBJ whole genome shotgun (WGS) entry which is preliminary data.</text>
</comment>
<feature type="transmembrane region" description="Helical" evidence="7">
    <location>
        <begin position="259"/>
        <end position="278"/>
    </location>
</feature>
<gene>
    <name evidence="9" type="ORF">P9271_14880</name>
</gene>
<feature type="transmembrane region" description="Helical" evidence="7">
    <location>
        <begin position="99"/>
        <end position="120"/>
    </location>
</feature>
<feature type="domain" description="EamA" evidence="8">
    <location>
        <begin position="7"/>
        <end position="144"/>
    </location>
</feature>
<accession>A0ABU6NZS3</accession>
<dbReference type="RefSeq" id="WP_328015468.1">
    <property type="nucleotide sequence ID" value="NZ_JARTFS010000012.1"/>
</dbReference>
<reference evidence="9 10" key="1">
    <citation type="submission" date="2023-03" db="EMBL/GenBank/DDBJ databases">
        <title>Bacillus Genome Sequencing.</title>
        <authorList>
            <person name="Dunlap C."/>
        </authorList>
    </citation>
    <scope>NUCLEOTIDE SEQUENCE [LARGE SCALE GENOMIC DNA]</scope>
    <source>
        <strain evidence="9 10">NRS-1717</strain>
    </source>
</reference>
<name>A0ABU6NZS3_9BACI</name>
<dbReference type="InterPro" id="IPR000620">
    <property type="entry name" value="EamA_dom"/>
</dbReference>
<dbReference type="PANTHER" id="PTHR32322">
    <property type="entry name" value="INNER MEMBRANE TRANSPORTER"/>
    <property type="match status" value="1"/>
</dbReference>
<evidence type="ECO:0000256" key="1">
    <source>
        <dbReference type="ARBA" id="ARBA00004651"/>
    </source>
</evidence>
<comment type="similarity">
    <text evidence="2">Belongs to the EamA transporter family.</text>
</comment>
<dbReference type="InterPro" id="IPR050638">
    <property type="entry name" value="AA-Vitamin_Transporters"/>
</dbReference>
<keyword evidence="6 7" id="KW-0472">Membrane</keyword>
<feature type="transmembrane region" description="Helical" evidence="7">
    <location>
        <begin position="127"/>
        <end position="145"/>
    </location>
</feature>
<keyword evidence="10" id="KW-1185">Reference proteome</keyword>
<organism evidence="9 10">
    <name type="scientific">Metabacillus fastidiosus</name>
    <dbReference type="NCBI Taxonomy" id="1458"/>
    <lineage>
        <taxon>Bacteria</taxon>
        <taxon>Bacillati</taxon>
        <taxon>Bacillota</taxon>
        <taxon>Bacilli</taxon>
        <taxon>Bacillales</taxon>
        <taxon>Bacillaceae</taxon>
        <taxon>Metabacillus</taxon>
    </lineage>
</organism>